<sequence>MELPAAGETAARVRGGALAASAVATCGGRVDGDKVTWPPPGPFEPDWPRGGRPHGDPPNSPRTKDGITLAMAAAAFLVIARDAAKKGIHTRPDTAHVQQLLNHVTTPIRHTTQHAMHRSRWQRTSQARARASHYHHLVSFL</sequence>
<name>A0ABP6YP79_9PSEU</name>
<feature type="compositionally biased region" description="Basic and acidic residues" evidence="1">
    <location>
        <begin position="46"/>
        <end position="55"/>
    </location>
</feature>
<protein>
    <submittedName>
        <fullName evidence="2">Uncharacterized protein</fullName>
    </submittedName>
</protein>
<evidence type="ECO:0000256" key="1">
    <source>
        <dbReference type="SAM" id="MobiDB-lite"/>
    </source>
</evidence>
<dbReference type="EMBL" id="BAAAZN010000037">
    <property type="protein sequence ID" value="GAA3587854.1"/>
    <property type="molecule type" value="Genomic_DNA"/>
</dbReference>
<organism evidence="2 3">
    <name type="scientific">Amycolatopsis ultiminotia</name>
    <dbReference type="NCBI Taxonomy" id="543629"/>
    <lineage>
        <taxon>Bacteria</taxon>
        <taxon>Bacillati</taxon>
        <taxon>Actinomycetota</taxon>
        <taxon>Actinomycetes</taxon>
        <taxon>Pseudonocardiales</taxon>
        <taxon>Pseudonocardiaceae</taxon>
        <taxon>Amycolatopsis</taxon>
    </lineage>
</organism>
<dbReference type="Proteomes" id="UP001500689">
    <property type="component" value="Unassembled WGS sequence"/>
</dbReference>
<accession>A0ABP6YP79</accession>
<feature type="region of interest" description="Disordered" evidence="1">
    <location>
        <begin position="28"/>
        <end position="65"/>
    </location>
</feature>
<proteinExistence type="predicted"/>
<reference evidence="3" key="1">
    <citation type="journal article" date="2019" name="Int. J. Syst. Evol. Microbiol.">
        <title>The Global Catalogue of Microorganisms (GCM) 10K type strain sequencing project: providing services to taxonomists for standard genome sequencing and annotation.</title>
        <authorList>
            <consortium name="The Broad Institute Genomics Platform"/>
            <consortium name="The Broad Institute Genome Sequencing Center for Infectious Disease"/>
            <person name="Wu L."/>
            <person name="Ma J."/>
        </authorList>
    </citation>
    <scope>NUCLEOTIDE SEQUENCE [LARGE SCALE GENOMIC DNA]</scope>
    <source>
        <strain evidence="3">JCM 16898</strain>
    </source>
</reference>
<evidence type="ECO:0000313" key="2">
    <source>
        <dbReference type="EMBL" id="GAA3587854.1"/>
    </source>
</evidence>
<evidence type="ECO:0000313" key="3">
    <source>
        <dbReference type="Proteomes" id="UP001500689"/>
    </source>
</evidence>
<gene>
    <name evidence="2" type="ORF">GCM10022222_85570</name>
</gene>
<keyword evidence="3" id="KW-1185">Reference proteome</keyword>
<comment type="caution">
    <text evidence="2">The sequence shown here is derived from an EMBL/GenBank/DDBJ whole genome shotgun (WGS) entry which is preliminary data.</text>
</comment>